<evidence type="ECO:0000259" key="1">
    <source>
        <dbReference type="Pfam" id="PF14280"/>
    </source>
</evidence>
<dbReference type="AlphaFoldDB" id="A0A1N7CI41"/>
<evidence type="ECO:0000313" key="3">
    <source>
        <dbReference type="Proteomes" id="UP000186218"/>
    </source>
</evidence>
<name>A0A1N7CI41_9NOCA</name>
<dbReference type="EMBL" id="FTNT01000001">
    <property type="protein sequence ID" value="SIR63104.1"/>
    <property type="molecule type" value="Genomic_DNA"/>
</dbReference>
<organism evidence="2 3">
    <name type="scientific">Williamsia sterculiae</name>
    <dbReference type="NCBI Taxonomy" id="1344003"/>
    <lineage>
        <taxon>Bacteria</taxon>
        <taxon>Bacillati</taxon>
        <taxon>Actinomycetota</taxon>
        <taxon>Actinomycetes</taxon>
        <taxon>Mycobacteriales</taxon>
        <taxon>Nocardiaceae</taxon>
        <taxon>Williamsia</taxon>
    </lineage>
</organism>
<reference evidence="2 3" key="1">
    <citation type="submission" date="2017-01" db="EMBL/GenBank/DDBJ databases">
        <authorList>
            <person name="Mah S.A."/>
            <person name="Swanson W.J."/>
            <person name="Moy G.W."/>
            <person name="Vacquier V.D."/>
        </authorList>
    </citation>
    <scope>NUCLEOTIDE SEQUENCE [LARGE SCALE GENOMIC DNA]</scope>
    <source>
        <strain evidence="2 3">CPCC 203464</strain>
    </source>
</reference>
<proteinExistence type="predicted"/>
<dbReference type="Proteomes" id="UP000186218">
    <property type="component" value="Unassembled WGS sequence"/>
</dbReference>
<gene>
    <name evidence="2" type="ORF">SAMN05445060_0146</name>
</gene>
<accession>A0A1N7CI41</accession>
<keyword evidence="3" id="KW-1185">Reference proteome</keyword>
<dbReference type="Pfam" id="PF14280">
    <property type="entry name" value="DUF4365"/>
    <property type="match status" value="1"/>
</dbReference>
<protein>
    <recommendedName>
        <fullName evidence="1">DUF4365 domain-containing protein</fullName>
    </recommendedName>
</protein>
<evidence type="ECO:0000313" key="2">
    <source>
        <dbReference type="EMBL" id="SIR63104.1"/>
    </source>
</evidence>
<dbReference type="InterPro" id="IPR025375">
    <property type="entry name" value="DUF4365"/>
</dbReference>
<feature type="domain" description="DUF4365" evidence="1">
    <location>
        <begin position="33"/>
        <end position="178"/>
    </location>
</feature>
<sequence length="185" mass="20606">MIIGGAVTSHGLLSTTRGNIELYNAREVLQQGILHALAAASGCTLSPPQPDFHKTDWTFALKSEAHTTYEEAKIDVQLKATHTVRPQNDGDFGFKIDNALFKAFSSTKIHNPRLVFVLIAPESVDSWVKCLDKWTILRHSMYWINLYGRAPTGVTSTTVRIPYKQRVDPLELCRLLHLIGDGGHP</sequence>